<dbReference type="HOGENOM" id="CLU_3390817_0_0_3"/>
<dbReference type="EMBL" id="CP000553">
    <property type="protein sequence ID" value="ABM76679.1"/>
    <property type="molecule type" value="Genomic_DNA"/>
</dbReference>
<dbReference type="KEGG" id="pme:NATL1_21231"/>
<accession>A2C5B9</accession>
<gene>
    <name evidence="1" type="ordered locus">NATL1_21231</name>
</gene>
<evidence type="ECO:0000313" key="2">
    <source>
        <dbReference type="Proteomes" id="UP000002592"/>
    </source>
</evidence>
<dbReference type="Proteomes" id="UP000002592">
    <property type="component" value="Chromosome"/>
</dbReference>
<evidence type="ECO:0000313" key="1">
    <source>
        <dbReference type="EMBL" id="ABM76679.1"/>
    </source>
</evidence>
<name>A2C5B9_PROM1</name>
<proteinExistence type="predicted"/>
<dbReference type="AlphaFoldDB" id="A2C5B9"/>
<protein>
    <submittedName>
        <fullName evidence="1">Uncharacterized protein</fullName>
    </submittedName>
</protein>
<organism evidence="1 2">
    <name type="scientific">Prochlorococcus marinus (strain NATL1A)</name>
    <dbReference type="NCBI Taxonomy" id="167555"/>
    <lineage>
        <taxon>Bacteria</taxon>
        <taxon>Bacillati</taxon>
        <taxon>Cyanobacteriota</taxon>
        <taxon>Cyanophyceae</taxon>
        <taxon>Synechococcales</taxon>
        <taxon>Prochlorococcaceae</taxon>
        <taxon>Prochlorococcus</taxon>
    </lineage>
</organism>
<sequence>MVYLEEEILVSNLMKKIKRLNKKVFLIGKINK</sequence>
<reference evidence="2" key="1">
    <citation type="journal article" date="2007" name="PLoS Genet.">
        <title>Patterns and implications of gene gain and loss in the evolution of Prochlorococcus.</title>
        <authorList>
            <person name="Kettler G.C."/>
            <person name="Martiny A.C."/>
            <person name="Huang K."/>
            <person name="Zucker J."/>
            <person name="Coleman M.L."/>
            <person name="Rodrigue S."/>
            <person name="Chen F."/>
            <person name="Lapidus A."/>
            <person name="Ferriera S."/>
            <person name="Johnson J."/>
            <person name="Steglich C."/>
            <person name="Church G.M."/>
            <person name="Richardson P."/>
            <person name="Chisholm S.W."/>
        </authorList>
    </citation>
    <scope>NUCLEOTIDE SEQUENCE [LARGE SCALE GENOMIC DNA]</scope>
    <source>
        <strain evidence="2">NATL1A</strain>
    </source>
</reference>